<dbReference type="GO" id="GO:0005737">
    <property type="term" value="C:cytoplasm"/>
    <property type="evidence" value="ECO:0007669"/>
    <property type="project" value="TreeGrafter"/>
</dbReference>
<evidence type="ECO:0000256" key="1">
    <source>
        <dbReference type="ARBA" id="ARBA00023002"/>
    </source>
</evidence>
<dbReference type="PANTHER" id="PTHR13847">
    <property type="entry name" value="SARCOSINE DEHYDROGENASE-RELATED"/>
    <property type="match status" value="1"/>
</dbReference>
<evidence type="ECO:0000259" key="2">
    <source>
        <dbReference type="Pfam" id="PF01266"/>
    </source>
</evidence>
<proteinExistence type="predicted"/>
<evidence type="ECO:0000313" key="4">
    <source>
        <dbReference type="Proteomes" id="UP000325576"/>
    </source>
</evidence>
<name>A0A5N5DZJ4_RHOER</name>
<accession>A0A5N5DZJ4</accession>
<dbReference type="Gene3D" id="3.50.50.60">
    <property type="entry name" value="FAD/NAD(P)-binding domain"/>
    <property type="match status" value="1"/>
</dbReference>
<dbReference type="Pfam" id="PF01266">
    <property type="entry name" value="DAO"/>
    <property type="match status" value="1"/>
</dbReference>
<dbReference type="EMBL" id="MRBO01000588">
    <property type="protein sequence ID" value="KAB2583216.1"/>
    <property type="molecule type" value="Genomic_DNA"/>
</dbReference>
<dbReference type="Gene3D" id="3.30.9.10">
    <property type="entry name" value="D-Amino Acid Oxidase, subunit A, domain 2"/>
    <property type="match status" value="1"/>
</dbReference>
<dbReference type="Proteomes" id="UP000325576">
    <property type="component" value="Unassembled WGS sequence"/>
</dbReference>
<gene>
    <name evidence="3" type="ORF">BS297_21780</name>
</gene>
<dbReference type="PANTHER" id="PTHR13847:SF287">
    <property type="entry name" value="FAD-DEPENDENT OXIDOREDUCTASE DOMAIN-CONTAINING PROTEIN 1"/>
    <property type="match status" value="1"/>
</dbReference>
<keyword evidence="1" id="KW-0560">Oxidoreductase</keyword>
<dbReference type="InterPro" id="IPR036188">
    <property type="entry name" value="FAD/NAD-bd_sf"/>
</dbReference>
<protein>
    <recommendedName>
        <fullName evidence="2">FAD dependent oxidoreductase domain-containing protein</fullName>
    </recommendedName>
</protein>
<reference evidence="3 4" key="1">
    <citation type="journal article" date="2017" name="Poromechanics V (2013)">
        <title>Genomic Characterization of the Arsenic-Tolerant Actinobacterium, &lt;i&gt;Rhodococcus erythropolis&lt;/i&gt; S43.</title>
        <authorList>
            <person name="Retamal-Morales G."/>
            <person name="Mehnert M."/>
            <person name="Schwabe R."/>
            <person name="Tischler D."/>
            <person name="Schloemann M."/>
            <person name="Levican G.J."/>
        </authorList>
    </citation>
    <scope>NUCLEOTIDE SEQUENCE [LARGE SCALE GENOMIC DNA]</scope>
    <source>
        <strain evidence="3 4">S43</strain>
    </source>
</reference>
<dbReference type="InterPro" id="IPR006076">
    <property type="entry name" value="FAD-dep_OxRdtase"/>
</dbReference>
<comment type="caution">
    <text evidence="3">The sequence shown here is derived from an EMBL/GenBank/DDBJ whole genome shotgun (WGS) entry which is preliminary data.</text>
</comment>
<feature type="domain" description="FAD dependent oxidoreductase" evidence="2">
    <location>
        <begin position="1"/>
        <end position="336"/>
    </location>
</feature>
<sequence length="368" mass="38581">MTGMSTAWHLSRQGVRVLVLDSVGVGSGMTAIQPGGVRTQWANPDTFTLATEAQDFYENFVERTGASKDPELVHCGYAFVASKPETLEALRATVDSQRAQGVDAKMLTPEELGEMIPGLAVDQILGGSFNGSDGYLNSPGAPVAGFADGAVRAGAEVLIAAVERIERVSDEWKLHLASGETVSVPKVVIAAGVKSATLLATLGVDIPLTAEPRHIFYSNPIGDRLIEPLVVFTDEHFAVKHLADGSVLASDLSPLDEGADTTEAAMRVKVAAKGSRLVETLSFVRFPVMVTGTYDVTPDQQLLLGAIGGLPGLVLACGMNGRGMMLAPAVGRVVAEAVINGDNSTVPVSMRPDRFADGAAGIREQMVI</sequence>
<organism evidence="3 4">
    <name type="scientific">Rhodococcus erythropolis</name>
    <name type="common">Arthrobacter picolinophilus</name>
    <dbReference type="NCBI Taxonomy" id="1833"/>
    <lineage>
        <taxon>Bacteria</taxon>
        <taxon>Bacillati</taxon>
        <taxon>Actinomycetota</taxon>
        <taxon>Actinomycetes</taxon>
        <taxon>Mycobacteriales</taxon>
        <taxon>Nocardiaceae</taxon>
        <taxon>Rhodococcus</taxon>
        <taxon>Rhodococcus erythropolis group</taxon>
    </lineage>
</organism>
<dbReference type="GO" id="GO:0016491">
    <property type="term" value="F:oxidoreductase activity"/>
    <property type="evidence" value="ECO:0007669"/>
    <property type="project" value="UniProtKB-KW"/>
</dbReference>
<dbReference type="AlphaFoldDB" id="A0A5N5DZJ4"/>
<evidence type="ECO:0000313" key="3">
    <source>
        <dbReference type="EMBL" id="KAB2583216.1"/>
    </source>
</evidence>
<dbReference type="SUPFAM" id="SSF51905">
    <property type="entry name" value="FAD/NAD(P)-binding domain"/>
    <property type="match status" value="1"/>
</dbReference>